<feature type="binding site" evidence="9">
    <location>
        <begin position="126"/>
        <end position="129"/>
    </location>
    <ligand>
        <name>GTP</name>
        <dbReference type="ChEBI" id="CHEBI:37565"/>
        <label>1</label>
    </ligand>
</feature>
<dbReference type="FunFam" id="3.40.50.300:FF:000057">
    <property type="entry name" value="GTPase Der"/>
    <property type="match status" value="1"/>
</dbReference>
<accession>A0A2A6RM66</accession>
<dbReference type="Pfam" id="PF14714">
    <property type="entry name" value="KH_dom-like"/>
    <property type="match status" value="1"/>
</dbReference>
<feature type="domain" description="EngA-type G" evidence="12">
    <location>
        <begin position="4"/>
        <end position="174"/>
    </location>
</feature>
<evidence type="ECO:0000256" key="1">
    <source>
        <dbReference type="ARBA" id="ARBA00008279"/>
    </source>
</evidence>
<feature type="binding site" evidence="9">
    <location>
        <begin position="301"/>
        <end position="304"/>
    </location>
    <ligand>
        <name>GTP</name>
        <dbReference type="ChEBI" id="CHEBI:37565"/>
        <label>2</label>
    </ligand>
</feature>
<dbReference type="InterPro" id="IPR016484">
    <property type="entry name" value="GTPase_Der"/>
</dbReference>
<dbReference type="Gene3D" id="3.30.300.20">
    <property type="match status" value="1"/>
</dbReference>
<dbReference type="GO" id="GO:0042254">
    <property type="term" value="P:ribosome biogenesis"/>
    <property type="evidence" value="ECO:0007669"/>
    <property type="project" value="UniProtKB-KW"/>
</dbReference>
<feature type="binding site" evidence="9">
    <location>
        <begin position="236"/>
        <end position="240"/>
    </location>
    <ligand>
        <name>GTP</name>
        <dbReference type="ChEBI" id="CHEBI:37565"/>
        <label>2</label>
    </ligand>
</feature>
<feature type="binding site" evidence="9">
    <location>
        <begin position="189"/>
        <end position="196"/>
    </location>
    <ligand>
        <name>GTP</name>
        <dbReference type="ChEBI" id="CHEBI:37565"/>
        <label>2</label>
    </ligand>
</feature>
<comment type="similarity">
    <text evidence="1 9 10 11">Belongs to the TRAFAC class TrmE-Era-EngA-EngB-Septin-like GTPase superfamily. EngA (Der) GTPase family.</text>
</comment>
<dbReference type="Pfam" id="PF01926">
    <property type="entry name" value="MMR_HSR1"/>
    <property type="match status" value="2"/>
</dbReference>
<protein>
    <recommendedName>
        <fullName evidence="2 9">GTPase Der</fullName>
    </recommendedName>
    <alternativeName>
        <fullName evidence="7 9">GTP-binding protein EngA</fullName>
    </alternativeName>
</protein>
<dbReference type="InterPro" id="IPR005225">
    <property type="entry name" value="Small_GTP-bd"/>
</dbReference>
<dbReference type="PANTHER" id="PTHR43834">
    <property type="entry name" value="GTPASE DER"/>
    <property type="match status" value="1"/>
</dbReference>
<dbReference type="RefSeq" id="WP_097642967.1">
    <property type="nucleotide sequence ID" value="NZ_NQWI01000014.1"/>
</dbReference>
<feature type="binding site" evidence="9">
    <location>
        <begin position="57"/>
        <end position="61"/>
    </location>
    <ligand>
        <name>GTP</name>
        <dbReference type="ChEBI" id="CHEBI:37565"/>
        <label>1</label>
    </ligand>
</feature>
<dbReference type="PROSITE" id="PS51712">
    <property type="entry name" value="G_ENGA"/>
    <property type="match status" value="2"/>
</dbReference>
<dbReference type="AlphaFoldDB" id="A0A2A6RM66"/>
<evidence type="ECO:0000256" key="2">
    <source>
        <dbReference type="ARBA" id="ARBA00020953"/>
    </source>
</evidence>
<dbReference type="FunFam" id="3.40.50.300:FF:000040">
    <property type="entry name" value="GTPase Der"/>
    <property type="match status" value="1"/>
</dbReference>
<proteinExistence type="inferred from homology"/>
<evidence type="ECO:0000259" key="12">
    <source>
        <dbReference type="PROSITE" id="PS51712"/>
    </source>
</evidence>
<dbReference type="GO" id="GO:0043022">
    <property type="term" value="F:ribosome binding"/>
    <property type="evidence" value="ECO:0007669"/>
    <property type="project" value="TreeGrafter"/>
</dbReference>
<dbReference type="InterPro" id="IPR031166">
    <property type="entry name" value="G_ENGA"/>
</dbReference>
<keyword evidence="3 9" id="KW-0690">Ribosome biogenesis</keyword>
<dbReference type="PRINTS" id="PR00326">
    <property type="entry name" value="GTP1OBG"/>
</dbReference>
<evidence type="ECO:0000256" key="3">
    <source>
        <dbReference type="ARBA" id="ARBA00022517"/>
    </source>
</evidence>
<evidence type="ECO:0000313" key="13">
    <source>
        <dbReference type="EMBL" id="PDW04162.1"/>
    </source>
</evidence>
<reference evidence="14" key="1">
    <citation type="submission" date="2017-08" db="EMBL/GenBank/DDBJ databases">
        <authorList>
            <person name="Grouzdev D.S."/>
            <person name="Gaisin V.A."/>
            <person name="Rysina M.S."/>
            <person name="Gorlenko V.M."/>
        </authorList>
    </citation>
    <scope>NUCLEOTIDE SEQUENCE [LARGE SCALE GENOMIC DNA]</scope>
    <source>
        <strain evidence="14">Kir15-3F</strain>
    </source>
</reference>
<evidence type="ECO:0000313" key="14">
    <source>
        <dbReference type="Proteomes" id="UP000220527"/>
    </source>
</evidence>
<keyword evidence="4 11" id="KW-0677">Repeat</keyword>
<dbReference type="InterPro" id="IPR015946">
    <property type="entry name" value="KH_dom-like_a/b"/>
</dbReference>
<dbReference type="PIRSF" id="PIRSF006485">
    <property type="entry name" value="GTP-binding_EngA"/>
    <property type="match status" value="1"/>
</dbReference>
<dbReference type="Proteomes" id="UP000220527">
    <property type="component" value="Unassembled WGS sequence"/>
</dbReference>
<keyword evidence="14" id="KW-1185">Reference proteome</keyword>
<comment type="function">
    <text evidence="8 9 11">GTPase that plays an essential role in the late steps of ribosome biogenesis.</text>
</comment>
<dbReference type="InterPro" id="IPR027417">
    <property type="entry name" value="P-loop_NTPase"/>
</dbReference>
<comment type="caution">
    <text evidence="13">The sequence shown here is derived from an EMBL/GenBank/DDBJ whole genome shotgun (WGS) entry which is preliminary data.</text>
</comment>
<dbReference type="InterPro" id="IPR006073">
    <property type="entry name" value="GTP-bd"/>
</dbReference>
<evidence type="ECO:0000256" key="7">
    <source>
        <dbReference type="ARBA" id="ARBA00032345"/>
    </source>
</evidence>
<evidence type="ECO:0000256" key="9">
    <source>
        <dbReference type="HAMAP-Rule" id="MF_00195"/>
    </source>
</evidence>
<dbReference type="PANTHER" id="PTHR43834:SF6">
    <property type="entry name" value="GTPASE DER"/>
    <property type="match status" value="1"/>
</dbReference>
<dbReference type="FunFam" id="3.30.300.20:FF:000004">
    <property type="entry name" value="GTPase Der"/>
    <property type="match status" value="1"/>
</dbReference>
<dbReference type="OrthoDB" id="9805918at2"/>
<dbReference type="EMBL" id="NQWI01000014">
    <property type="protein sequence ID" value="PDW04162.1"/>
    <property type="molecule type" value="Genomic_DNA"/>
</dbReference>
<dbReference type="InterPro" id="IPR032859">
    <property type="entry name" value="KH_dom-like"/>
</dbReference>
<evidence type="ECO:0000256" key="8">
    <source>
        <dbReference type="ARBA" id="ARBA00053470"/>
    </source>
</evidence>
<dbReference type="CDD" id="cd01894">
    <property type="entry name" value="EngA1"/>
    <property type="match status" value="1"/>
</dbReference>
<dbReference type="NCBIfam" id="TIGR03594">
    <property type="entry name" value="GTPase_EngA"/>
    <property type="match status" value="1"/>
</dbReference>
<feature type="domain" description="EngA-type G" evidence="12">
    <location>
        <begin position="183"/>
        <end position="358"/>
    </location>
</feature>
<sequence>MTKPIVALVGRPNVGKSTFFNRLIGERRAIIEDLPGTTRDRLYGDSFWNGREFTVVDTAGLLFGEDDPTLPAHELQNRTRSQAQLAIEEADAVIFMVDGRDGLTTADADVAEVLRPMAKHVVLAVNKADSVERQLDAVEFYALNLGDPIAMSAFHGLGTGDVLDRLVEIFPENQGDVEEERHLRIAIVGRPNVGKSSLVNRLIGSERAVVSSVPGTTRDAFDTIIKVHGEPVTLIDTAGIRRSGRIEQGIEKYSVLRALRAIERCDVAMLLIDATEGVTAQDTHIAGMILEAKKGVALLVNKWDAVAKDNQTYKLFEAQVREAFKFIDYAPILFISALEGQRTGRIVQLAREIQDERLKRVPTGELNAFLRQAVLDQPPMAIKKGAHLRLYYAVQPQTEPPVFLFFANDGSLVHWSYGRYLENRLRERYGFGGTPIAIVFRSREKKEKER</sequence>
<evidence type="ECO:0000256" key="6">
    <source>
        <dbReference type="ARBA" id="ARBA00023134"/>
    </source>
</evidence>
<feature type="binding site" evidence="9">
    <location>
        <begin position="10"/>
        <end position="17"/>
    </location>
    <ligand>
        <name>GTP</name>
        <dbReference type="ChEBI" id="CHEBI:37565"/>
        <label>1</label>
    </ligand>
</feature>
<dbReference type="CDD" id="cd01895">
    <property type="entry name" value="EngA2"/>
    <property type="match status" value="1"/>
</dbReference>
<organism evidence="13 14">
    <name type="scientific">Candidatus Viridilinea mediisalina</name>
    <dbReference type="NCBI Taxonomy" id="2024553"/>
    <lineage>
        <taxon>Bacteria</taxon>
        <taxon>Bacillati</taxon>
        <taxon>Chloroflexota</taxon>
        <taxon>Chloroflexia</taxon>
        <taxon>Chloroflexales</taxon>
        <taxon>Chloroflexineae</taxon>
        <taxon>Oscillochloridaceae</taxon>
        <taxon>Candidatus Viridilinea</taxon>
    </lineage>
</organism>
<evidence type="ECO:0000256" key="10">
    <source>
        <dbReference type="PROSITE-ProRule" id="PRU01049"/>
    </source>
</evidence>
<evidence type="ECO:0000256" key="4">
    <source>
        <dbReference type="ARBA" id="ARBA00022737"/>
    </source>
</evidence>
<dbReference type="Gene3D" id="3.40.50.300">
    <property type="entry name" value="P-loop containing nucleotide triphosphate hydrolases"/>
    <property type="match status" value="2"/>
</dbReference>
<dbReference type="HAMAP" id="MF_00195">
    <property type="entry name" value="GTPase_Der"/>
    <property type="match status" value="1"/>
</dbReference>
<keyword evidence="5 9" id="KW-0547">Nucleotide-binding</keyword>
<keyword evidence="6 9" id="KW-0342">GTP-binding</keyword>
<evidence type="ECO:0000256" key="5">
    <source>
        <dbReference type="ARBA" id="ARBA00022741"/>
    </source>
</evidence>
<gene>
    <name evidence="9" type="primary">der</name>
    <name evidence="13" type="ORF">CJ255_04855</name>
</gene>
<name>A0A2A6RM66_9CHLR</name>
<dbReference type="NCBIfam" id="TIGR00231">
    <property type="entry name" value="small_GTP"/>
    <property type="match status" value="2"/>
</dbReference>
<dbReference type="SUPFAM" id="SSF52540">
    <property type="entry name" value="P-loop containing nucleoside triphosphate hydrolases"/>
    <property type="match status" value="2"/>
</dbReference>
<comment type="subunit">
    <text evidence="9">Associates with the 50S ribosomal subunit.</text>
</comment>
<dbReference type="GO" id="GO:0005525">
    <property type="term" value="F:GTP binding"/>
    <property type="evidence" value="ECO:0007669"/>
    <property type="project" value="UniProtKB-UniRule"/>
</dbReference>
<evidence type="ECO:0000256" key="11">
    <source>
        <dbReference type="RuleBase" id="RU004481"/>
    </source>
</evidence>